<name>A0A4Y1ZL48_ARAVE</name>
<dbReference type="Proteomes" id="UP000499080">
    <property type="component" value="Unassembled WGS sequence"/>
</dbReference>
<accession>A0A4Y1ZL48</accession>
<organism evidence="1 2">
    <name type="scientific">Araneus ventricosus</name>
    <name type="common">Orbweaver spider</name>
    <name type="synonym">Epeira ventricosa</name>
    <dbReference type="NCBI Taxonomy" id="182803"/>
    <lineage>
        <taxon>Eukaryota</taxon>
        <taxon>Metazoa</taxon>
        <taxon>Ecdysozoa</taxon>
        <taxon>Arthropoda</taxon>
        <taxon>Chelicerata</taxon>
        <taxon>Arachnida</taxon>
        <taxon>Araneae</taxon>
        <taxon>Araneomorphae</taxon>
        <taxon>Entelegynae</taxon>
        <taxon>Araneoidea</taxon>
        <taxon>Araneidae</taxon>
        <taxon>Araneus</taxon>
    </lineage>
</organism>
<keyword evidence="2" id="KW-1185">Reference proteome</keyword>
<dbReference type="AlphaFoldDB" id="A0A4Y1ZL48"/>
<gene>
    <name evidence="1" type="ORF">AVEN_2200_1</name>
</gene>
<reference evidence="1 2" key="1">
    <citation type="journal article" date="2019" name="Sci. Rep.">
        <title>Orb-weaving spider Araneus ventricosus genome elucidates the spidroin gene catalogue.</title>
        <authorList>
            <person name="Kono N."/>
            <person name="Nakamura H."/>
            <person name="Ohtoshi R."/>
            <person name="Moran D.A.P."/>
            <person name="Shinohara A."/>
            <person name="Yoshida Y."/>
            <person name="Fujiwara M."/>
            <person name="Mori M."/>
            <person name="Tomita M."/>
            <person name="Arakawa K."/>
        </authorList>
    </citation>
    <scope>NUCLEOTIDE SEQUENCE [LARGE SCALE GENOMIC DNA]</scope>
</reference>
<dbReference type="EMBL" id="BGPR01075579">
    <property type="protein sequence ID" value="GBL56115.1"/>
    <property type="molecule type" value="Genomic_DNA"/>
</dbReference>
<evidence type="ECO:0000313" key="1">
    <source>
        <dbReference type="EMBL" id="GBL56115.1"/>
    </source>
</evidence>
<feature type="non-terminal residue" evidence="1">
    <location>
        <position position="37"/>
    </location>
</feature>
<protein>
    <submittedName>
        <fullName evidence="1">Uncharacterized protein</fullName>
    </submittedName>
</protein>
<sequence length="37" mass="4163">MTKLNFPKHEIPLLSLKHFHFDNVTLGGSVMGLLDLV</sequence>
<evidence type="ECO:0000313" key="2">
    <source>
        <dbReference type="Proteomes" id="UP000499080"/>
    </source>
</evidence>
<comment type="caution">
    <text evidence="1">The sequence shown here is derived from an EMBL/GenBank/DDBJ whole genome shotgun (WGS) entry which is preliminary data.</text>
</comment>
<proteinExistence type="predicted"/>